<name>K1QDX6_MAGGI</name>
<sequence>MKACGRFSLERQYTSDDVATNMEESRGSALENCWEWCYTRCFGYGQHDFQTDSSRSERLASGYKEDLPDCDTTPGMVRQSSVKSLDKYVSPCVASNFNILEQPAANTSREPNNTPEVNNPTNGKTNVKVHTHQPPRLSLLIAKKNQYQQMQDLPADIQEEDDGEASGSGARTPKRVTISDEVVVHETAGDTGEEEINTAKHTLSYVADVCSYQESRSQMECM</sequence>
<feature type="region of interest" description="Disordered" evidence="1">
    <location>
        <begin position="103"/>
        <end position="129"/>
    </location>
</feature>
<evidence type="ECO:0000256" key="1">
    <source>
        <dbReference type="SAM" id="MobiDB-lite"/>
    </source>
</evidence>
<organism evidence="2">
    <name type="scientific">Magallana gigas</name>
    <name type="common">Pacific oyster</name>
    <name type="synonym">Crassostrea gigas</name>
    <dbReference type="NCBI Taxonomy" id="29159"/>
    <lineage>
        <taxon>Eukaryota</taxon>
        <taxon>Metazoa</taxon>
        <taxon>Spiralia</taxon>
        <taxon>Lophotrochozoa</taxon>
        <taxon>Mollusca</taxon>
        <taxon>Bivalvia</taxon>
        <taxon>Autobranchia</taxon>
        <taxon>Pteriomorphia</taxon>
        <taxon>Ostreida</taxon>
        <taxon>Ostreoidea</taxon>
        <taxon>Ostreidae</taxon>
        <taxon>Magallana</taxon>
    </lineage>
</organism>
<dbReference type="AlphaFoldDB" id="K1QDX6"/>
<accession>K1QDX6</accession>
<gene>
    <name evidence="2" type="ORF">CGI_10007696</name>
</gene>
<dbReference type="InParanoid" id="K1QDX6"/>
<protein>
    <submittedName>
        <fullName evidence="2">Uncharacterized protein</fullName>
    </submittedName>
</protein>
<dbReference type="EMBL" id="JH818457">
    <property type="protein sequence ID" value="EKC19711.1"/>
    <property type="molecule type" value="Genomic_DNA"/>
</dbReference>
<feature type="compositionally biased region" description="Low complexity" evidence="1">
    <location>
        <begin position="110"/>
        <end position="122"/>
    </location>
</feature>
<dbReference type="HOGENOM" id="CLU_1246430_0_0_1"/>
<proteinExistence type="predicted"/>
<reference evidence="2" key="1">
    <citation type="journal article" date="2012" name="Nature">
        <title>The oyster genome reveals stress adaptation and complexity of shell formation.</title>
        <authorList>
            <person name="Zhang G."/>
            <person name="Fang X."/>
            <person name="Guo X."/>
            <person name="Li L."/>
            <person name="Luo R."/>
            <person name="Xu F."/>
            <person name="Yang P."/>
            <person name="Zhang L."/>
            <person name="Wang X."/>
            <person name="Qi H."/>
            <person name="Xiong Z."/>
            <person name="Que H."/>
            <person name="Xie Y."/>
            <person name="Holland P.W."/>
            <person name="Paps J."/>
            <person name="Zhu Y."/>
            <person name="Wu F."/>
            <person name="Chen Y."/>
            <person name="Wang J."/>
            <person name="Peng C."/>
            <person name="Meng J."/>
            <person name="Yang L."/>
            <person name="Liu J."/>
            <person name="Wen B."/>
            <person name="Zhang N."/>
            <person name="Huang Z."/>
            <person name="Zhu Q."/>
            <person name="Feng Y."/>
            <person name="Mount A."/>
            <person name="Hedgecock D."/>
            <person name="Xu Z."/>
            <person name="Liu Y."/>
            <person name="Domazet-Loso T."/>
            <person name="Du Y."/>
            <person name="Sun X."/>
            <person name="Zhang S."/>
            <person name="Liu B."/>
            <person name="Cheng P."/>
            <person name="Jiang X."/>
            <person name="Li J."/>
            <person name="Fan D."/>
            <person name="Wang W."/>
            <person name="Fu W."/>
            <person name="Wang T."/>
            <person name="Wang B."/>
            <person name="Zhang J."/>
            <person name="Peng Z."/>
            <person name="Li Y."/>
            <person name="Li N."/>
            <person name="Wang J."/>
            <person name="Chen M."/>
            <person name="He Y."/>
            <person name="Tan F."/>
            <person name="Song X."/>
            <person name="Zheng Q."/>
            <person name="Huang R."/>
            <person name="Yang H."/>
            <person name="Du X."/>
            <person name="Chen L."/>
            <person name="Yang M."/>
            <person name="Gaffney P.M."/>
            <person name="Wang S."/>
            <person name="Luo L."/>
            <person name="She Z."/>
            <person name="Ming Y."/>
            <person name="Huang W."/>
            <person name="Zhang S."/>
            <person name="Huang B."/>
            <person name="Zhang Y."/>
            <person name="Qu T."/>
            <person name="Ni P."/>
            <person name="Miao G."/>
            <person name="Wang J."/>
            <person name="Wang Q."/>
            <person name="Steinberg C.E."/>
            <person name="Wang H."/>
            <person name="Li N."/>
            <person name="Qian L."/>
            <person name="Zhang G."/>
            <person name="Li Y."/>
            <person name="Yang H."/>
            <person name="Liu X."/>
            <person name="Wang J."/>
            <person name="Yin Y."/>
            <person name="Wang J."/>
        </authorList>
    </citation>
    <scope>NUCLEOTIDE SEQUENCE [LARGE SCALE GENOMIC DNA]</scope>
    <source>
        <strain evidence="2">05x7-T-G4-1.051#20</strain>
    </source>
</reference>
<evidence type="ECO:0000313" key="2">
    <source>
        <dbReference type="EMBL" id="EKC19711.1"/>
    </source>
</evidence>